<dbReference type="Proteomes" id="UP000282321">
    <property type="component" value="Unassembled WGS sequence"/>
</dbReference>
<evidence type="ECO:0000313" key="4">
    <source>
        <dbReference type="EMBL" id="RKX66096.1"/>
    </source>
</evidence>
<dbReference type="Gene3D" id="3.30.300.20">
    <property type="match status" value="1"/>
</dbReference>
<sequence>MNKIENLLNFIAESILENKDSYKIIRVESDMNVLYTIQVKKEDLGRLIGKGGKTASAIRTLIYSCHSDGKRATVKFEEL</sequence>
<keyword evidence="3" id="KW-0133">Cell shape</keyword>
<dbReference type="HAMAP" id="MF_00088">
    <property type="entry name" value="KhpA"/>
    <property type="match status" value="1"/>
</dbReference>
<comment type="caution">
    <text evidence="4">The sequence shown here is derived from an EMBL/GenBank/DDBJ whole genome shotgun (WGS) entry which is preliminary data.</text>
</comment>
<dbReference type="CDD" id="cd22533">
    <property type="entry name" value="KH-II_YlqC-like"/>
    <property type="match status" value="1"/>
</dbReference>
<dbReference type="PANTHER" id="PTHR34654:SF1">
    <property type="entry name" value="RNA-BINDING PROTEIN KHPA"/>
    <property type="match status" value="1"/>
</dbReference>
<dbReference type="GO" id="GO:0008360">
    <property type="term" value="P:regulation of cell shape"/>
    <property type="evidence" value="ECO:0007669"/>
    <property type="project" value="UniProtKB-KW"/>
</dbReference>
<dbReference type="GO" id="GO:0009252">
    <property type="term" value="P:peptidoglycan biosynthetic process"/>
    <property type="evidence" value="ECO:0007669"/>
    <property type="project" value="UniProtKB-UniRule"/>
</dbReference>
<dbReference type="InterPro" id="IPR020627">
    <property type="entry name" value="KhpA"/>
</dbReference>
<gene>
    <name evidence="3" type="primary">khpA</name>
    <name evidence="4" type="ORF">DRP44_04855</name>
</gene>
<name>A0A660S7W9_UNCT6</name>
<comment type="similarity">
    <text evidence="3">Belongs to the KhpA RNA-binding protein family.</text>
</comment>
<protein>
    <recommendedName>
        <fullName evidence="3">RNA-binding protein KhpA</fullName>
    </recommendedName>
    <alternativeName>
        <fullName evidence="3">KH-domain protein A</fullName>
    </alternativeName>
</protein>
<dbReference type="AlphaFoldDB" id="A0A660S7W9"/>
<dbReference type="GO" id="GO:0003723">
    <property type="term" value="F:RNA binding"/>
    <property type="evidence" value="ECO:0007669"/>
    <property type="project" value="UniProtKB-UniRule"/>
</dbReference>
<comment type="subcellular location">
    <subcellularLocation>
        <location evidence="3">Cytoplasm</location>
    </subcellularLocation>
</comment>
<evidence type="ECO:0000256" key="2">
    <source>
        <dbReference type="ARBA" id="ARBA00022884"/>
    </source>
</evidence>
<dbReference type="InterPro" id="IPR015946">
    <property type="entry name" value="KH_dom-like_a/b"/>
</dbReference>
<comment type="function">
    <text evidence="3">A probable RNA chaperone. Forms a complex with KhpB which binds to cellular RNA and controls its expression. Plays a role in peptidoglycan (PG) homeostasis and cell length regulation.</text>
</comment>
<dbReference type="InterPro" id="IPR009019">
    <property type="entry name" value="KH_sf_prok-type"/>
</dbReference>
<comment type="subunit">
    <text evidence="3">Forms a complex with KhpB.</text>
</comment>
<organism evidence="4 5">
    <name type="scientific">candidate division TA06 bacterium</name>
    <dbReference type="NCBI Taxonomy" id="2250710"/>
    <lineage>
        <taxon>Bacteria</taxon>
        <taxon>Bacteria division TA06</taxon>
    </lineage>
</organism>
<dbReference type="EMBL" id="QNBC01000056">
    <property type="protein sequence ID" value="RKX66096.1"/>
    <property type="molecule type" value="Genomic_DNA"/>
</dbReference>
<accession>A0A660S7W9</accession>
<reference evidence="4 5" key="1">
    <citation type="submission" date="2018-06" db="EMBL/GenBank/DDBJ databases">
        <title>Extensive metabolic versatility and redundancy in microbially diverse, dynamic hydrothermal sediments.</title>
        <authorList>
            <person name="Dombrowski N."/>
            <person name="Teske A."/>
            <person name="Baker B.J."/>
        </authorList>
    </citation>
    <scope>NUCLEOTIDE SEQUENCE [LARGE SCALE GENOMIC DNA]</scope>
    <source>
        <strain evidence="4">B35_G9</strain>
    </source>
</reference>
<evidence type="ECO:0000313" key="5">
    <source>
        <dbReference type="Proteomes" id="UP000282321"/>
    </source>
</evidence>
<evidence type="ECO:0000256" key="3">
    <source>
        <dbReference type="HAMAP-Rule" id="MF_00088"/>
    </source>
</evidence>
<keyword evidence="3" id="KW-0961">Cell wall biogenesis/degradation</keyword>
<proteinExistence type="inferred from homology"/>
<dbReference type="SUPFAM" id="SSF54814">
    <property type="entry name" value="Prokaryotic type KH domain (KH-domain type II)"/>
    <property type="match status" value="1"/>
</dbReference>
<evidence type="ECO:0000256" key="1">
    <source>
        <dbReference type="ARBA" id="ARBA00022490"/>
    </source>
</evidence>
<dbReference type="GO" id="GO:0071555">
    <property type="term" value="P:cell wall organization"/>
    <property type="evidence" value="ECO:0007669"/>
    <property type="project" value="UniProtKB-KW"/>
</dbReference>
<keyword evidence="2 3" id="KW-0694">RNA-binding</keyword>
<keyword evidence="1 3" id="KW-0963">Cytoplasm</keyword>
<dbReference type="PANTHER" id="PTHR34654">
    <property type="entry name" value="UPF0109 PROTEIN SCO5592"/>
    <property type="match status" value="1"/>
</dbReference>
<dbReference type="GO" id="GO:0005737">
    <property type="term" value="C:cytoplasm"/>
    <property type="evidence" value="ECO:0007669"/>
    <property type="project" value="UniProtKB-SubCell"/>
</dbReference>
<keyword evidence="3" id="KW-0143">Chaperone</keyword>
<dbReference type="Pfam" id="PF13083">
    <property type="entry name" value="KH_KhpA-B"/>
    <property type="match status" value="1"/>
</dbReference>